<accession>A0ACD4DCM4</accession>
<name>A0ACD4DCM4_9NOCA</name>
<dbReference type="Proteomes" id="UP001156484">
    <property type="component" value="Chromosome"/>
</dbReference>
<organism evidence="1 2">
    <name type="scientific">Rhodococcus sacchari</name>
    <dbReference type="NCBI Taxonomy" id="2962047"/>
    <lineage>
        <taxon>Bacteria</taxon>
        <taxon>Bacillati</taxon>
        <taxon>Actinomycetota</taxon>
        <taxon>Actinomycetes</taxon>
        <taxon>Mycobacteriales</taxon>
        <taxon>Nocardiaceae</taxon>
        <taxon>Rhodococcus</taxon>
    </lineage>
</organism>
<sequence length="173" mass="19795">MPDPDIPVEVRIAAMRANADFLETMHLHHAAKVLRDEADLIEREHTERAAFIDELAKVYADGMQYFAIEDDWLGWEELSEINREAIRAGIRAVLDRLDELDGDGNDTKTLRQWSRLRDVPDDVLAVFTPPRESPPERKCPSRLAMVLRIGSHLVRTDLSPLLHRVPRGPRGCR</sequence>
<evidence type="ECO:0000313" key="1">
    <source>
        <dbReference type="EMBL" id="UYP17742.1"/>
    </source>
</evidence>
<reference evidence="1" key="1">
    <citation type="submission" date="2022-10" db="EMBL/GenBank/DDBJ databases">
        <title>Rhodococcus ferula Z13 complete genome.</title>
        <authorList>
            <person name="Long X."/>
            <person name="Zang M."/>
        </authorList>
    </citation>
    <scope>NUCLEOTIDE SEQUENCE</scope>
    <source>
        <strain evidence="1">Z13</strain>
    </source>
</reference>
<dbReference type="EMBL" id="CP107551">
    <property type="protein sequence ID" value="UYP17742.1"/>
    <property type="molecule type" value="Genomic_DNA"/>
</dbReference>
<keyword evidence="2" id="KW-1185">Reference proteome</keyword>
<proteinExistence type="predicted"/>
<gene>
    <name evidence="1" type="ORF">OED52_13780</name>
</gene>
<protein>
    <submittedName>
        <fullName evidence="1">Uncharacterized protein</fullName>
    </submittedName>
</protein>
<evidence type="ECO:0000313" key="2">
    <source>
        <dbReference type="Proteomes" id="UP001156484"/>
    </source>
</evidence>